<dbReference type="InterPro" id="IPR051781">
    <property type="entry name" value="Metallo-dep_Hydrolase"/>
</dbReference>
<dbReference type="PANTHER" id="PTHR43135">
    <property type="entry name" value="ALPHA-D-RIBOSE 1-METHYLPHOSPHONATE 5-TRIPHOSPHATE DIPHOSPHATASE"/>
    <property type="match status" value="1"/>
</dbReference>
<gene>
    <name evidence="2" type="ORF">METZ01_LOCUS365528</name>
</gene>
<dbReference type="InterPro" id="IPR011059">
    <property type="entry name" value="Metal-dep_hydrolase_composite"/>
</dbReference>
<dbReference type="PANTHER" id="PTHR43135:SF3">
    <property type="entry name" value="ALPHA-D-RIBOSE 1-METHYLPHOSPHONATE 5-TRIPHOSPHATE DIPHOSPHATASE"/>
    <property type="match status" value="1"/>
</dbReference>
<name>A0A382SRW6_9ZZZZ</name>
<dbReference type="SUPFAM" id="SSF51338">
    <property type="entry name" value="Composite domain of metallo-dependent hydrolases"/>
    <property type="match status" value="1"/>
</dbReference>
<protein>
    <recommendedName>
        <fullName evidence="1">Amidohydrolase-related domain-containing protein</fullName>
    </recommendedName>
</protein>
<dbReference type="InterPro" id="IPR006680">
    <property type="entry name" value="Amidohydro-rel"/>
</dbReference>
<proteinExistence type="predicted"/>
<evidence type="ECO:0000259" key="1">
    <source>
        <dbReference type="Pfam" id="PF01979"/>
    </source>
</evidence>
<organism evidence="2">
    <name type="scientific">marine metagenome</name>
    <dbReference type="NCBI Taxonomy" id="408172"/>
    <lineage>
        <taxon>unclassified sequences</taxon>
        <taxon>metagenomes</taxon>
        <taxon>ecological metagenomes</taxon>
    </lineage>
</organism>
<dbReference type="Pfam" id="PF01979">
    <property type="entry name" value="Amidohydro_1"/>
    <property type="match status" value="1"/>
</dbReference>
<sequence length="166" mass="17864">MNNESTHLSLLNAMVWSGTQESPIKRNVFIEDGIFVDEPSTKTIKIDASGLTLIPGLIEAHAHLCFNAGTDWRTVYDNDTPSRMLLRMVENGQKMLRAGITTVRDLGAPTELAVTLRDAIETGVTSGPSLLVAGAPVTPTGGHCYFMGGEADGELGVRVAVRERIK</sequence>
<reference evidence="2" key="1">
    <citation type="submission" date="2018-05" db="EMBL/GenBank/DDBJ databases">
        <authorList>
            <person name="Lanie J.A."/>
            <person name="Ng W.-L."/>
            <person name="Kazmierczak K.M."/>
            <person name="Andrzejewski T.M."/>
            <person name="Davidsen T.M."/>
            <person name="Wayne K.J."/>
            <person name="Tettelin H."/>
            <person name="Glass J.I."/>
            <person name="Rusch D."/>
            <person name="Podicherti R."/>
            <person name="Tsui H.-C.T."/>
            <person name="Winkler M.E."/>
        </authorList>
    </citation>
    <scope>NUCLEOTIDE SEQUENCE</scope>
</reference>
<dbReference type="Gene3D" id="2.30.40.10">
    <property type="entry name" value="Urease, subunit C, domain 1"/>
    <property type="match status" value="1"/>
</dbReference>
<dbReference type="EMBL" id="UINC01131144">
    <property type="protein sequence ID" value="SVD12674.1"/>
    <property type="molecule type" value="Genomic_DNA"/>
</dbReference>
<dbReference type="GO" id="GO:0016810">
    <property type="term" value="F:hydrolase activity, acting on carbon-nitrogen (but not peptide) bonds"/>
    <property type="evidence" value="ECO:0007669"/>
    <property type="project" value="InterPro"/>
</dbReference>
<dbReference type="Gene3D" id="3.20.20.140">
    <property type="entry name" value="Metal-dependent hydrolases"/>
    <property type="match status" value="1"/>
</dbReference>
<feature type="non-terminal residue" evidence="2">
    <location>
        <position position="166"/>
    </location>
</feature>
<feature type="domain" description="Amidohydrolase-related" evidence="1">
    <location>
        <begin position="52"/>
        <end position="165"/>
    </location>
</feature>
<dbReference type="AlphaFoldDB" id="A0A382SRW6"/>
<accession>A0A382SRW6</accession>
<dbReference type="InterPro" id="IPR032466">
    <property type="entry name" value="Metal_Hydrolase"/>
</dbReference>
<dbReference type="SUPFAM" id="SSF51556">
    <property type="entry name" value="Metallo-dependent hydrolases"/>
    <property type="match status" value="1"/>
</dbReference>
<evidence type="ECO:0000313" key="2">
    <source>
        <dbReference type="EMBL" id="SVD12674.1"/>
    </source>
</evidence>